<dbReference type="InterPro" id="IPR014710">
    <property type="entry name" value="RmlC-like_jellyroll"/>
</dbReference>
<keyword evidence="2" id="KW-0238">DNA-binding</keyword>
<keyword evidence="1" id="KW-0805">Transcription regulation</keyword>
<name>A0A4U6R0R8_9GAMM</name>
<dbReference type="Proteomes" id="UP000308488">
    <property type="component" value="Unassembled WGS sequence"/>
</dbReference>
<dbReference type="PROSITE" id="PS50042">
    <property type="entry name" value="CNMP_BINDING_3"/>
    <property type="match status" value="1"/>
</dbReference>
<comment type="caution">
    <text evidence="5">The sequence shown here is derived from an EMBL/GenBank/DDBJ whole genome shotgun (WGS) entry which is preliminary data.</text>
</comment>
<sequence>MATEYAFLLDSQKPRPNHLLATLKADSMSRLCPHLKSVYLSAGEVLYEPGVKINHLYFPTDSIISLLYVTHDGATTEISVVGNEGVLGVPLFTGGESTSSLAVVRSAGGAYALPREILKEEFDRHGRLMELLLHYTQTLITQMAQTAVCNRHHHIDQQLCRWLLMSLDRLPGNSLQMTHEFIASMLGVRREGVTEAAGKLQKLGVITCGRGRIDVLDRAKLEDLCCECYAVVKNETDRLLNVNWGDS</sequence>
<dbReference type="SUPFAM" id="SSF46785">
    <property type="entry name" value="Winged helix' DNA-binding domain"/>
    <property type="match status" value="1"/>
</dbReference>
<evidence type="ECO:0000313" key="6">
    <source>
        <dbReference type="Proteomes" id="UP000308488"/>
    </source>
</evidence>
<protein>
    <submittedName>
        <fullName evidence="5">Crp/Fnr family transcriptional regulator</fullName>
    </submittedName>
</protein>
<dbReference type="CDD" id="cd00038">
    <property type="entry name" value="CAP_ED"/>
    <property type="match status" value="1"/>
</dbReference>
<dbReference type="AlphaFoldDB" id="A0A4U6R0R8"/>
<organism evidence="5 6">
    <name type="scientific">Marinobacter panjinensis</name>
    <dbReference type="NCBI Taxonomy" id="2576384"/>
    <lineage>
        <taxon>Bacteria</taxon>
        <taxon>Pseudomonadati</taxon>
        <taxon>Pseudomonadota</taxon>
        <taxon>Gammaproteobacteria</taxon>
        <taxon>Pseudomonadales</taxon>
        <taxon>Marinobacteraceae</taxon>
        <taxon>Marinobacter</taxon>
    </lineage>
</organism>
<dbReference type="Gene3D" id="2.60.120.10">
    <property type="entry name" value="Jelly Rolls"/>
    <property type="match status" value="1"/>
</dbReference>
<accession>A0A4U6R0R8</accession>
<feature type="domain" description="Cyclic nucleotide-binding" evidence="4">
    <location>
        <begin position="19"/>
        <end position="88"/>
    </location>
</feature>
<dbReference type="Pfam" id="PF13545">
    <property type="entry name" value="HTH_Crp_2"/>
    <property type="match status" value="1"/>
</dbReference>
<gene>
    <name evidence="5" type="ORF">FDP08_02310</name>
</gene>
<reference evidence="5 6" key="1">
    <citation type="submission" date="2019-05" db="EMBL/GenBank/DDBJ databases">
        <title>Marinobacter panjinensis sp. nov., a moderately halophilic bacterium isolated from sea tidal flat environment.</title>
        <authorList>
            <person name="Yang W."/>
            <person name="An M."/>
            <person name="He W."/>
            <person name="Luo X."/>
            <person name="Zhu L."/>
            <person name="Chen G."/>
            <person name="Zhang Y."/>
            <person name="Wang Y."/>
        </authorList>
    </citation>
    <scope>NUCLEOTIDE SEQUENCE [LARGE SCALE GENOMIC DNA]</scope>
    <source>
        <strain evidence="5 6">PJ-16</strain>
    </source>
</reference>
<dbReference type="GO" id="GO:0005829">
    <property type="term" value="C:cytosol"/>
    <property type="evidence" value="ECO:0007669"/>
    <property type="project" value="TreeGrafter"/>
</dbReference>
<dbReference type="InterPro" id="IPR012318">
    <property type="entry name" value="HTH_CRP"/>
</dbReference>
<dbReference type="InterPro" id="IPR000595">
    <property type="entry name" value="cNMP-bd_dom"/>
</dbReference>
<dbReference type="PANTHER" id="PTHR24567">
    <property type="entry name" value="CRP FAMILY TRANSCRIPTIONAL REGULATORY PROTEIN"/>
    <property type="match status" value="1"/>
</dbReference>
<dbReference type="OrthoDB" id="8969464at2"/>
<dbReference type="InterPro" id="IPR036388">
    <property type="entry name" value="WH-like_DNA-bd_sf"/>
</dbReference>
<dbReference type="InterPro" id="IPR050397">
    <property type="entry name" value="Env_Response_Regulators"/>
</dbReference>
<dbReference type="GO" id="GO:0003677">
    <property type="term" value="F:DNA binding"/>
    <property type="evidence" value="ECO:0007669"/>
    <property type="project" value="UniProtKB-KW"/>
</dbReference>
<dbReference type="EMBL" id="SZYH01000001">
    <property type="protein sequence ID" value="TKV67003.1"/>
    <property type="molecule type" value="Genomic_DNA"/>
</dbReference>
<evidence type="ECO:0000259" key="4">
    <source>
        <dbReference type="PROSITE" id="PS50042"/>
    </source>
</evidence>
<dbReference type="PANTHER" id="PTHR24567:SF74">
    <property type="entry name" value="HTH-TYPE TRANSCRIPTIONAL REGULATOR ARCR"/>
    <property type="match status" value="1"/>
</dbReference>
<proteinExistence type="predicted"/>
<keyword evidence="6" id="KW-1185">Reference proteome</keyword>
<evidence type="ECO:0000256" key="3">
    <source>
        <dbReference type="ARBA" id="ARBA00023163"/>
    </source>
</evidence>
<dbReference type="InterPro" id="IPR036390">
    <property type="entry name" value="WH_DNA-bd_sf"/>
</dbReference>
<evidence type="ECO:0000313" key="5">
    <source>
        <dbReference type="EMBL" id="TKV67003.1"/>
    </source>
</evidence>
<dbReference type="Gene3D" id="1.10.10.10">
    <property type="entry name" value="Winged helix-like DNA-binding domain superfamily/Winged helix DNA-binding domain"/>
    <property type="match status" value="1"/>
</dbReference>
<keyword evidence="3" id="KW-0804">Transcription</keyword>
<dbReference type="GO" id="GO:0003700">
    <property type="term" value="F:DNA-binding transcription factor activity"/>
    <property type="evidence" value="ECO:0007669"/>
    <property type="project" value="TreeGrafter"/>
</dbReference>
<dbReference type="SMART" id="SM00100">
    <property type="entry name" value="cNMP"/>
    <property type="match status" value="1"/>
</dbReference>
<dbReference type="SUPFAM" id="SSF51206">
    <property type="entry name" value="cAMP-binding domain-like"/>
    <property type="match status" value="1"/>
</dbReference>
<dbReference type="Pfam" id="PF00027">
    <property type="entry name" value="cNMP_binding"/>
    <property type="match status" value="1"/>
</dbReference>
<dbReference type="SMART" id="SM00419">
    <property type="entry name" value="HTH_CRP"/>
    <property type="match status" value="1"/>
</dbReference>
<evidence type="ECO:0000256" key="1">
    <source>
        <dbReference type="ARBA" id="ARBA00023015"/>
    </source>
</evidence>
<evidence type="ECO:0000256" key="2">
    <source>
        <dbReference type="ARBA" id="ARBA00023125"/>
    </source>
</evidence>
<dbReference type="RefSeq" id="WP_137434423.1">
    <property type="nucleotide sequence ID" value="NZ_JANRHC010000005.1"/>
</dbReference>
<dbReference type="InterPro" id="IPR018490">
    <property type="entry name" value="cNMP-bd_dom_sf"/>
</dbReference>